<dbReference type="EMBL" id="GBXM01070118">
    <property type="protein sequence ID" value="JAH38459.1"/>
    <property type="molecule type" value="Transcribed_RNA"/>
</dbReference>
<evidence type="ECO:0000313" key="1">
    <source>
        <dbReference type="EMBL" id="JAH38459.1"/>
    </source>
</evidence>
<name>A0A0E9SAM4_ANGAN</name>
<organism evidence="1">
    <name type="scientific">Anguilla anguilla</name>
    <name type="common">European freshwater eel</name>
    <name type="synonym">Muraena anguilla</name>
    <dbReference type="NCBI Taxonomy" id="7936"/>
    <lineage>
        <taxon>Eukaryota</taxon>
        <taxon>Metazoa</taxon>
        <taxon>Chordata</taxon>
        <taxon>Craniata</taxon>
        <taxon>Vertebrata</taxon>
        <taxon>Euteleostomi</taxon>
        <taxon>Actinopterygii</taxon>
        <taxon>Neopterygii</taxon>
        <taxon>Teleostei</taxon>
        <taxon>Anguilliformes</taxon>
        <taxon>Anguillidae</taxon>
        <taxon>Anguilla</taxon>
    </lineage>
</organism>
<accession>A0A0E9SAM4</accession>
<proteinExistence type="predicted"/>
<reference evidence="1" key="1">
    <citation type="submission" date="2014-11" db="EMBL/GenBank/DDBJ databases">
        <authorList>
            <person name="Amaro Gonzalez C."/>
        </authorList>
    </citation>
    <scope>NUCLEOTIDE SEQUENCE</scope>
</reference>
<reference evidence="1" key="2">
    <citation type="journal article" date="2015" name="Fish Shellfish Immunol.">
        <title>Early steps in the European eel (Anguilla anguilla)-Vibrio vulnificus interaction in the gills: Role of the RtxA13 toxin.</title>
        <authorList>
            <person name="Callol A."/>
            <person name="Pajuelo D."/>
            <person name="Ebbesson L."/>
            <person name="Teles M."/>
            <person name="MacKenzie S."/>
            <person name="Amaro C."/>
        </authorList>
    </citation>
    <scope>NUCLEOTIDE SEQUENCE</scope>
</reference>
<sequence length="35" mass="4077">MYIHLFLSFYMSEPHKAAGQIRAHFHLSGNSVETR</sequence>
<dbReference type="AlphaFoldDB" id="A0A0E9SAM4"/>
<protein>
    <submittedName>
        <fullName evidence="1">Uncharacterized protein</fullName>
    </submittedName>
</protein>